<organism evidence="1 2">
    <name type="scientific">Frankia alni (strain DSM 45986 / CECT 9034 / ACN14a)</name>
    <dbReference type="NCBI Taxonomy" id="326424"/>
    <lineage>
        <taxon>Bacteria</taxon>
        <taxon>Bacillati</taxon>
        <taxon>Actinomycetota</taxon>
        <taxon>Actinomycetes</taxon>
        <taxon>Frankiales</taxon>
        <taxon>Frankiaceae</taxon>
        <taxon>Frankia</taxon>
    </lineage>
</organism>
<dbReference type="Gene3D" id="1.20.120.450">
    <property type="entry name" value="dinb family like domain"/>
    <property type="match status" value="1"/>
</dbReference>
<dbReference type="InterPro" id="IPR034660">
    <property type="entry name" value="DinB/YfiT-like"/>
</dbReference>
<dbReference type="Pfam" id="PF04978">
    <property type="entry name" value="MST"/>
    <property type="match status" value="1"/>
</dbReference>
<evidence type="ECO:0000313" key="1">
    <source>
        <dbReference type="EMBL" id="CAJ61821.1"/>
    </source>
</evidence>
<dbReference type="Proteomes" id="UP000000657">
    <property type="component" value="Chromosome"/>
</dbReference>
<dbReference type="HOGENOM" id="CLU_097062_2_0_11"/>
<protein>
    <recommendedName>
        <fullName evidence="3">Mini-circle protein</fullName>
    </recommendedName>
</protein>
<gene>
    <name evidence="1" type="ordered locus">FRAAL3177</name>
</gene>
<proteinExistence type="predicted"/>
<dbReference type="EMBL" id="CT573213">
    <property type="protein sequence ID" value="CAJ61821.1"/>
    <property type="molecule type" value="Genomic_DNA"/>
</dbReference>
<evidence type="ECO:0000313" key="2">
    <source>
        <dbReference type="Proteomes" id="UP000000657"/>
    </source>
</evidence>
<name>Q0RKY4_FRAAA</name>
<evidence type="ECO:0008006" key="3">
    <source>
        <dbReference type="Google" id="ProtNLM"/>
    </source>
</evidence>
<sequence>MMFIWPRLTTGPERLMLESLLDRNRQALIDTARGLSETDARRRLVVSLTTPIGLIKHAATAERIWFQRTLLGLDESACDGYATGDDGSFVVADGEALADVIAEFERASERSRVIAADFELDDTRAHPRAGDVSLRFVYLLLIEDFARHAGHGDILREQITAARQACDRTAAVSPATCRRPWRVGGSR</sequence>
<dbReference type="KEGG" id="fal:FRAAL3177"/>
<dbReference type="SUPFAM" id="SSF109854">
    <property type="entry name" value="DinB/YfiT-like putative metalloenzymes"/>
    <property type="match status" value="1"/>
</dbReference>
<reference evidence="1 2" key="1">
    <citation type="journal article" date="2007" name="Genome Res.">
        <title>Genome characteristics of facultatively symbiotic Frankia sp. strains reflect host range and host plant biogeography.</title>
        <authorList>
            <person name="Normand P."/>
            <person name="Lapierre P."/>
            <person name="Tisa L.S."/>
            <person name="Gogarten J.P."/>
            <person name="Alloisio N."/>
            <person name="Bagnarol E."/>
            <person name="Bassi C.A."/>
            <person name="Berry A.M."/>
            <person name="Bickhart D.M."/>
            <person name="Choisne N."/>
            <person name="Couloux A."/>
            <person name="Cournoyer B."/>
            <person name="Cruveiller S."/>
            <person name="Daubin V."/>
            <person name="Demange N."/>
            <person name="Francino M.P."/>
            <person name="Goltsman E."/>
            <person name="Huang Y."/>
            <person name="Kopp O.R."/>
            <person name="Labarre L."/>
            <person name="Lapidus A."/>
            <person name="Lavire C."/>
            <person name="Marechal J."/>
            <person name="Martinez M."/>
            <person name="Mastronunzio J.E."/>
            <person name="Mullin B.C."/>
            <person name="Niemann J."/>
            <person name="Pujic P."/>
            <person name="Rawnsley T."/>
            <person name="Rouy Z."/>
            <person name="Schenowitz C."/>
            <person name="Sellstedt A."/>
            <person name="Tavares F."/>
            <person name="Tomkins J.P."/>
            <person name="Vallenet D."/>
            <person name="Valverde C."/>
            <person name="Wall L.G."/>
            <person name="Wang Y."/>
            <person name="Medigue C."/>
            <person name="Benson D.R."/>
        </authorList>
    </citation>
    <scope>NUCLEOTIDE SEQUENCE [LARGE SCALE GENOMIC DNA]</scope>
    <source>
        <strain evidence="2">DSM 45986 / CECT 9034 / ACN14a</strain>
    </source>
</reference>
<dbReference type="eggNOG" id="COG2318">
    <property type="taxonomic scope" value="Bacteria"/>
</dbReference>
<dbReference type="STRING" id="326424.FRAAL3177"/>
<keyword evidence="2" id="KW-1185">Reference proteome</keyword>
<dbReference type="AlphaFoldDB" id="Q0RKY4"/>
<accession>Q0RKY4</accession>
<dbReference type="InterPro" id="IPR007061">
    <property type="entry name" value="MST-like"/>
</dbReference>